<evidence type="ECO:0000313" key="2">
    <source>
        <dbReference type="Proteomes" id="UP000005239"/>
    </source>
</evidence>
<keyword evidence="2" id="KW-1185">Reference proteome</keyword>
<proteinExistence type="predicted"/>
<reference evidence="2" key="1">
    <citation type="journal article" date="2008" name="Nat. Genet.">
        <title>The Pristionchus pacificus genome provides a unique perspective on nematode lifestyle and parasitism.</title>
        <authorList>
            <person name="Dieterich C."/>
            <person name="Clifton S.W."/>
            <person name="Schuster L.N."/>
            <person name="Chinwalla A."/>
            <person name="Delehaunty K."/>
            <person name="Dinkelacker I."/>
            <person name="Fulton L."/>
            <person name="Fulton R."/>
            <person name="Godfrey J."/>
            <person name="Minx P."/>
            <person name="Mitreva M."/>
            <person name="Roeseler W."/>
            <person name="Tian H."/>
            <person name="Witte H."/>
            <person name="Yang S.P."/>
            <person name="Wilson R.K."/>
            <person name="Sommer R.J."/>
        </authorList>
    </citation>
    <scope>NUCLEOTIDE SEQUENCE [LARGE SCALE GENOMIC DNA]</scope>
    <source>
        <strain evidence="2">PS312</strain>
    </source>
</reference>
<accession>A0A2A6CDN1</accession>
<accession>A0A8R1Y5D4</accession>
<organism evidence="1 2">
    <name type="scientific">Pristionchus pacificus</name>
    <name type="common">Parasitic nematode worm</name>
    <dbReference type="NCBI Taxonomy" id="54126"/>
    <lineage>
        <taxon>Eukaryota</taxon>
        <taxon>Metazoa</taxon>
        <taxon>Ecdysozoa</taxon>
        <taxon>Nematoda</taxon>
        <taxon>Chromadorea</taxon>
        <taxon>Rhabditida</taxon>
        <taxon>Rhabditina</taxon>
        <taxon>Diplogasteromorpha</taxon>
        <taxon>Diplogasteroidea</taxon>
        <taxon>Neodiplogasteridae</taxon>
        <taxon>Pristionchus</taxon>
    </lineage>
</organism>
<evidence type="ECO:0000313" key="1">
    <source>
        <dbReference type="EnsemblMetazoa" id="PPA05361.1"/>
    </source>
</evidence>
<protein>
    <submittedName>
        <fullName evidence="1">Uncharacterized protein</fullName>
    </submittedName>
</protein>
<sequence length="338" mass="38074">MKPFFLLLLSLSFSLVFGQEDQQDADARVKSALDPHYATLLSLSPSENDVFVDMMYELLDHQMTVPEIVEKLNELKKAKVHGLLIKKGSAKNEKDLKKMEISKMQKTKEEKMAADQLGEIKKTKHSSSPIDNIASHLRKEEREVIGDMVMELVDGHMTAEEFLNVLSHTSPAIYAALTRTVNSINLRRFAKSLKLDKEDKEVIDVVEDMLHELVHGQMTMEEFLSVLEHTAPSAHRFLTYLHTRVAGLKEKDAKAFVEKVTHALRAIGKALFAHQDGEMTKAQKDREVMVQLTNLVKDYAALRRNSEAASEELKETFPDVLAIGQAASINKSQMGGYL</sequence>
<dbReference type="Proteomes" id="UP000005239">
    <property type="component" value="Unassembled WGS sequence"/>
</dbReference>
<name>A0A2A6CDN1_PRIPA</name>
<reference evidence="1" key="2">
    <citation type="submission" date="2022-06" db="UniProtKB">
        <authorList>
            <consortium name="EnsemblMetazoa"/>
        </authorList>
    </citation>
    <scope>IDENTIFICATION</scope>
    <source>
        <strain evidence="1">PS312</strain>
    </source>
</reference>
<dbReference type="AlphaFoldDB" id="A0A2A6CDN1"/>
<dbReference type="Gene3D" id="1.20.120.1100">
    <property type="match status" value="1"/>
</dbReference>
<gene>
    <name evidence="1" type="primary">WBGene00094915</name>
</gene>
<dbReference type="EnsemblMetazoa" id="PPA05361.1">
    <property type="protein sequence ID" value="PPA05361.1"/>
    <property type="gene ID" value="WBGene00094915"/>
</dbReference>